<keyword evidence="2" id="KW-1185">Reference proteome</keyword>
<dbReference type="RefSeq" id="WP_021697592.1">
    <property type="nucleotide sequence ID" value="NZ_BATC01000029.1"/>
</dbReference>
<dbReference type="AlphaFoldDB" id="A0A8E0TRG4"/>
<dbReference type="OrthoDB" id="7617009at2"/>
<sequence>MKPGGGILCGLGAAVMTAATPAVCQTWAGQAHSVPDAWSVDSFQTDFTETAEFTTSDSGLGGDFRLPERNFTPGRGEVVTEAWRDTPAGAVERLRLSRSGDWLRADGAALAFNPRDGAVLEDEAYRLSYTRGWPTRSYDAETGLQVEVIPHAGFGVGSEGGTAEAGATIRVGSGLDRLVPEGDAAFDEDQARWYLFAAGSRRAVGYNFARTRDGDFVRSGMSHDSGAFIGDAQVGVAWRRGDMQTSFGYVYRKHKVRELAGRDFDRERSEGVLAFQLSIRPDW</sequence>
<accession>A0A8E0TRG4</accession>
<comment type="caution">
    <text evidence="1">The sequence shown here is derived from an EMBL/GenBank/DDBJ whole genome shotgun (WGS) entry which is preliminary data.</text>
</comment>
<dbReference type="InterPro" id="IPR018707">
    <property type="entry name" value="LpxR"/>
</dbReference>
<dbReference type="Pfam" id="PF09982">
    <property type="entry name" value="LpxR"/>
    <property type="match status" value="1"/>
</dbReference>
<evidence type="ECO:0000313" key="2">
    <source>
        <dbReference type="Proteomes" id="UP000016569"/>
    </source>
</evidence>
<gene>
    <name evidence="1" type="ORF">MBEBAB_1747</name>
</gene>
<dbReference type="Gene3D" id="2.40.128.140">
    <property type="entry name" value="Outer membrane protein"/>
    <property type="match status" value="1"/>
</dbReference>
<evidence type="ECO:0000313" key="1">
    <source>
        <dbReference type="EMBL" id="GAD59497.1"/>
    </source>
</evidence>
<dbReference type="Proteomes" id="UP000016569">
    <property type="component" value="Unassembled WGS sequence"/>
</dbReference>
<dbReference type="EMBL" id="BATC01000029">
    <property type="protein sequence ID" value="GAD59497.1"/>
    <property type="molecule type" value="Genomic_DNA"/>
</dbReference>
<dbReference type="InterPro" id="IPR037107">
    <property type="entry name" value="Put_OMP_sf"/>
</dbReference>
<proteinExistence type="predicted"/>
<reference evidence="2" key="1">
    <citation type="journal article" date="2013" name="Genome Announc.">
        <title>Draft Genome Sequence of the Dimorphic Prosthecate Bacterium Brevundimonas abyssalis TAR-001T.</title>
        <authorList>
            <person name="Tsubouchi T."/>
            <person name="Nishi S."/>
            <person name="Usui K."/>
            <person name="Shimane Y."/>
            <person name="Takaki Y."/>
            <person name="Maruyama T."/>
            <person name="Hatada Y."/>
        </authorList>
    </citation>
    <scope>NUCLEOTIDE SEQUENCE [LARGE SCALE GENOMIC DNA]</scope>
    <source>
        <strain evidence="2">TAR-001</strain>
    </source>
</reference>
<evidence type="ECO:0008006" key="3">
    <source>
        <dbReference type="Google" id="ProtNLM"/>
    </source>
</evidence>
<protein>
    <recommendedName>
        <fullName evidence="3">Outer membrane protein</fullName>
    </recommendedName>
</protein>
<organism evidence="1 2">
    <name type="scientific">Brevundimonas abyssalis TAR-001</name>
    <dbReference type="NCBI Taxonomy" id="1391729"/>
    <lineage>
        <taxon>Bacteria</taxon>
        <taxon>Pseudomonadati</taxon>
        <taxon>Pseudomonadota</taxon>
        <taxon>Alphaproteobacteria</taxon>
        <taxon>Caulobacterales</taxon>
        <taxon>Caulobacteraceae</taxon>
        <taxon>Brevundimonas</taxon>
    </lineage>
</organism>
<name>A0A8E0TRG4_9CAUL</name>